<organism evidence="5 6">
    <name type="scientific">Ectopseudomonas composti</name>
    <dbReference type="NCBI Taxonomy" id="658457"/>
    <lineage>
        <taxon>Bacteria</taxon>
        <taxon>Pseudomonadati</taxon>
        <taxon>Pseudomonadota</taxon>
        <taxon>Gammaproteobacteria</taxon>
        <taxon>Pseudomonadales</taxon>
        <taxon>Pseudomonadaceae</taxon>
        <taxon>Ectopseudomonas</taxon>
    </lineage>
</organism>
<keyword evidence="2 4" id="KW-0808">Transferase</keyword>
<feature type="binding site" evidence="3">
    <location>
        <position position="352"/>
    </location>
    <ligand>
        <name>Mn(2+)</name>
        <dbReference type="ChEBI" id="CHEBI:29035"/>
    </ligand>
</feature>
<comment type="catalytic activity">
    <reaction evidence="4">
        <text>D-erythrose 4-phosphate + phosphoenolpyruvate + H2O = 7-phospho-2-dehydro-3-deoxy-D-arabino-heptonate + phosphate</text>
        <dbReference type="Rhea" id="RHEA:14717"/>
        <dbReference type="ChEBI" id="CHEBI:15377"/>
        <dbReference type="ChEBI" id="CHEBI:16897"/>
        <dbReference type="ChEBI" id="CHEBI:43474"/>
        <dbReference type="ChEBI" id="CHEBI:58394"/>
        <dbReference type="ChEBI" id="CHEBI:58702"/>
        <dbReference type="EC" id="2.5.1.54"/>
    </reaction>
</comment>
<evidence type="ECO:0000256" key="2">
    <source>
        <dbReference type="ARBA" id="ARBA00022679"/>
    </source>
</evidence>
<dbReference type="STRING" id="658457.SAMN05216601_103436"/>
<dbReference type="SUPFAM" id="SSF51569">
    <property type="entry name" value="Aldolase"/>
    <property type="match status" value="1"/>
</dbReference>
<dbReference type="InterPro" id="IPR013785">
    <property type="entry name" value="Aldolase_TIM"/>
</dbReference>
<dbReference type="Pfam" id="PF01474">
    <property type="entry name" value="DAHP_synth_2"/>
    <property type="match status" value="1"/>
</dbReference>
<dbReference type="RefSeq" id="WP_074937917.1">
    <property type="nucleotide sequence ID" value="NZ_FOWP01000003.1"/>
</dbReference>
<keyword evidence="3" id="KW-0170">Cobalt</keyword>
<name>A0A1I5L9K2_9GAMM</name>
<evidence type="ECO:0000313" key="5">
    <source>
        <dbReference type="EMBL" id="SFO93842.1"/>
    </source>
</evidence>
<reference evidence="5 6" key="1">
    <citation type="submission" date="2016-10" db="EMBL/GenBank/DDBJ databases">
        <authorList>
            <person name="de Groot N.N."/>
        </authorList>
    </citation>
    <scope>NUCLEOTIDE SEQUENCE [LARGE SCALE GENOMIC DNA]</scope>
    <source>
        <strain evidence="5 6">CCUG 59231</strain>
    </source>
</reference>
<keyword evidence="3" id="KW-0104">Cadmium</keyword>
<sequence length="448" mass="49926">MSNAWSPESWRAKPIQQQPEYPDAAHLTRVEQTLAGYPPLVFAGEARELRRQFAEVTQGRAFLLQGGDCAESFAEFSAAKIRDTFKVLLQMAIVMTFAAGCPVVKVGRMAGQFAKPRSSGSETIDGVTLPAYRGDIVNGIGFDAASRVPDPERLMQAYHQATASLNLLRAFAQGGFADLHQVHQWNLDFIANSALAEKYHQLAGRIDETLAFMRAVGMDSAPQLRETSFFTAHEALLLNYEEAFVRRDSLTGRWYDCSAHMLWIGDRTRQLDGAHIEFMRGIENPIGVKAGPSMDPDELIRLIDTLNPDNDPGRLNLIVRMGADKVEAHFPRLLRKVKEEGRQVLWSSDPMHGNTIKASSGYKTRDFAQILSEVRQFFAVHQAEGTYAGGIHIEMTGQNVTECIGGSRPITEDGLSDRYHTHCDPRMNADQSLELAFMIAETLKQVRR</sequence>
<feature type="binding site" evidence="3">
    <location>
        <position position="320"/>
    </location>
    <ligand>
        <name>phosphoenolpyruvate</name>
        <dbReference type="ChEBI" id="CHEBI:58702"/>
    </ligand>
</feature>
<dbReference type="PANTHER" id="PTHR21337:SF0">
    <property type="entry name" value="PHOSPHO-2-DEHYDRO-3-DEOXYHEPTONATE ALDOLASE"/>
    <property type="match status" value="1"/>
</dbReference>
<proteinExistence type="inferred from homology"/>
<dbReference type="PANTHER" id="PTHR21337">
    <property type="entry name" value="PHOSPHO-2-DEHYDRO-3-DEOXYHEPTONATE ALDOLASE 1, 2"/>
    <property type="match status" value="1"/>
</dbReference>
<dbReference type="Proteomes" id="UP000182400">
    <property type="component" value="Unassembled WGS sequence"/>
</dbReference>
<dbReference type="NCBIfam" id="TIGR01358">
    <property type="entry name" value="DAHP_synth_II"/>
    <property type="match status" value="1"/>
</dbReference>
<keyword evidence="3" id="KW-0464">Manganese</keyword>
<feature type="binding site" evidence="3">
    <location>
        <position position="108"/>
    </location>
    <ligand>
        <name>phosphoenolpyruvate</name>
        <dbReference type="ChEBI" id="CHEBI:58702"/>
    </ligand>
</feature>
<evidence type="ECO:0000256" key="1">
    <source>
        <dbReference type="ARBA" id="ARBA00008911"/>
    </source>
</evidence>
<feature type="binding site" evidence="3">
    <location>
        <position position="289"/>
    </location>
    <ligand>
        <name>phosphoenolpyruvate</name>
        <dbReference type="ChEBI" id="CHEBI:58702"/>
    </ligand>
</feature>
<feature type="binding site" evidence="3">
    <location>
        <position position="69"/>
    </location>
    <ligand>
        <name>Mn(2+)</name>
        <dbReference type="ChEBI" id="CHEBI:29035"/>
    </ligand>
</feature>
<evidence type="ECO:0000313" key="6">
    <source>
        <dbReference type="Proteomes" id="UP000182400"/>
    </source>
</evidence>
<comment type="similarity">
    <text evidence="1 4">Belongs to the class-II DAHP synthase family.</text>
</comment>
<evidence type="ECO:0000256" key="4">
    <source>
        <dbReference type="RuleBase" id="RU363071"/>
    </source>
</evidence>
<dbReference type="AlphaFoldDB" id="A0A1I5L9K2"/>
<evidence type="ECO:0000256" key="3">
    <source>
        <dbReference type="PIRSR" id="PIRSR602480-1"/>
    </source>
</evidence>
<feature type="binding site" evidence="3">
    <location>
        <position position="424"/>
    </location>
    <ligand>
        <name>Mn(2+)</name>
        <dbReference type="ChEBI" id="CHEBI:29035"/>
    </ligand>
</feature>
<dbReference type="OrthoDB" id="9766852at2"/>
<dbReference type="Gene3D" id="3.20.20.70">
    <property type="entry name" value="Aldolase class I"/>
    <property type="match status" value="1"/>
</dbReference>
<feature type="binding site" evidence="3">
    <location>
        <position position="394"/>
    </location>
    <ligand>
        <name>Mn(2+)</name>
        <dbReference type="ChEBI" id="CHEBI:29035"/>
    </ligand>
</feature>
<dbReference type="InterPro" id="IPR002480">
    <property type="entry name" value="DAHP_synth_2"/>
</dbReference>
<dbReference type="EMBL" id="FOWP01000003">
    <property type="protein sequence ID" value="SFO93842.1"/>
    <property type="molecule type" value="Genomic_DNA"/>
</dbReference>
<protein>
    <recommendedName>
        <fullName evidence="4">Phospho-2-dehydro-3-deoxyheptonate aldolase</fullName>
        <ecNumber evidence="4">2.5.1.54</ecNumber>
    </recommendedName>
</protein>
<comment type="cofactor">
    <cofactor evidence="3">
        <name>Mn(2+)</name>
        <dbReference type="ChEBI" id="CHEBI:29035"/>
    </cofactor>
    <cofactor evidence="3">
        <name>Co(2+)</name>
        <dbReference type="ChEBI" id="CHEBI:48828"/>
    </cofactor>
    <cofactor evidence="3">
        <name>Cd(2+)</name>
        <dbReference type="ChEBI" id="CHEBI:48775"/>
    </cofactor>
    <text evidence="3">Binds 1 divalent cation per subunit. The enzyme is active with manganese, cobalt or cadmium ions.</text>
</comment>
<gene>
    <name evidence="5" type="ORF">SAMN05216601_103436</name>
</gene>
<dbReference type="GO" id="GO:0009073">
    <property type="term" value="P:aromatic amino acid family biosynthetic process"/>
    <property type="evidence" value="ECO:0007669"/>
    <property type="project" value="InterPro"/>
</dbReference>
<dbReference type="GO" id="GO:0003849">
    <property type="term" value="F:3-deoxy-7-phosphoheptulonate synthase activity"/>
    <property type="evidence" value="ECO:0007669"/>
    <property type="project" value="UniProtKB-EC"/>
</dbReference>
<accession>A0A1I5L9K2</accession>
<dbReference type="EC" id="2.5.1.54" evidence="4"/>